<dbReference type="Proteomes" id="UP000502996">
    <property type="component" value="Chromosome"/>
</dbReference>
<dbReference type="PANTHER" id="PTHR40763:SF4">
    <property type="entry name" value="DUF1707 DOMAIN-CONTAINING PROTEIN"/>
    <property type="match status" value="1"/>
</dbReference>
<protein>
    <submittedName>
        <fullName evidence="2">DUF1707 domain-containing protein</fullName>
    </submittedName>
</protein>
<gene>
    <name evidence="2" type="ORF">G5V58_17350</name>
</gene>
<evidence type="ECO:0000313" key="3">
    <source>
        <dbReference type="Proteomes" id="UP000502996"/>
    </source>
</evidence>
<proteinExistence type="predicted"/>
<dbReference type="AlphaFoldDB" id="A0A6G6WGT7"/>
<dbReference type="KEGG" id="nano:G5V58_17350"/>
<sequence>MAGELTPGAAPGAGDPTRLRISDAERHQVAELLREAAGEGRLDLDELDQRLEATYAARTYADLVPITLDLPSHPQHLRPAAPPTTAPATPRAVSADVVPGPERESHFAIMSGLSRKGLWVVPRHLTILALMGGAELDLRRAKFAADEVTITINAFMGGAQVIVGPHTRVRMEGTGIMGGYSGPSGLVEGHLDETSPVVRIKGVAIWGGVSVERKHL</sequence>
<accession>A0A6G6WGT7</accession>
<organism evidence="2 3">
    <name type="scientific">Nocardioides anomalus</name>
    <dbReference type="NCBI Taxonomy" id="2712223"/>
    <lineage>
        <taxon>Bacteria</taxon>
        <taxon>Bacillati</taxon>
        <taxon>Actinomycetota</taxon>
        <taxon>Actinomycetes</taxon>
        <taxon>Propionibacteriales</taxon>
        <taxon>Nocardioidaceae</taxon>
        <taxon>Nocardioides</taxon>
    </lineage>
</organism>
<keyword evidence="3" id="KW-1185">Reference proteome</keyword>
<dbReference type="EMBL" id="CP049257">
    <property type="protein sequence ID" value="QIG44305.1"/>
    <property type="molecule type" value="Genomic_DNA"/>
</dbReference>
<dbReference type="Pfam" id="PF08044">
    <property type="entry name" value="DUF1707"/>
    <property type="match status" value="1"/>
</dbReference>
<name>A0A6G6WGT7_9ACTN</name>
<evidence type="ECO:0000259" key="1">
    <source>
        <dbReference type="Pfam" id="PF08044"/>
    </source>
</evidence>
<reference evidence="2 3" key="1">
    <citation type="submission" date="2020-02" db="EMBL/GenBank/DDBJ databases">
        <title>Full genome sequence of Nocardioides sp. R-3366.</title>
        <authorList>
            <person name="Im W.-T."/>
        </authorList>
    </citation>
    <scope>NUCLEOTIDE SEQUENCE [LARGE SCALE GENOMIC DNA]</scope>
    <source>
        <strain evidence="2 3">R-3366</strain>
    </source>
</reference>
<dbReference type="RefSeq" id="WP_165235478.1">
    <property type="nucleotide sequence ID" value="NZ_CP049257.1"/>
</dbReference>
<evidence type="ECO:0000313" key="2">
    <source>
        <dbReference type="EMBL" id="QIG44305.1"/>
    </source>
</evidence>
<dbReference type="PANTHER" id="PTHR40763">
    <property type="entry name" value="MEMBRANE PROTEIN-RELATED"/>
    <property type="match status" value="1"/>
</dbReference>
<feature type="domain" description="DUF1707" evidence="1">
    <location>
        <begin position="19"/>
        <end position="71"/>
    </location>
</feature>
<dbReference type="InterPro" id="IPR012551">
    <property type="entry name" value="DUF1707_SHOCT-like"/>
</dbReference>